<dbReference type="GO" id="GO:0003824">
    <property type="term" value="F:catalytic activity"/>
    <property type="evidence" value="ECO:0007669"/>
    <property type="project" value="InterPro"/>
</dbReference>
<comment type="pathway">
    <text evidence="2">Glycan metabolism; osmoregulated periplasmic glucan (OPG) biosynthesis.</text>
</comment>
<evidence type="ECO:0000256" key="5">
    <source>
        <dbReference type="ARBA" id="ARBA00022764"/>
    </source>
</evidence>
<feature type="domain" description="Glucan biosynthesis periplasmic MdoG C-terminal" evidence="6">
    <location>
        <begin position="50"/>
        <end position="528"/>
    </location>
</feature>
<dbReference type="PROSITE" id="PS51318">
    <property type="entry name" value="TAT"/>
    <property type="match status" value="1"/>
</dbReference>
<dbReference type="SUPFAM" id="SSF74650">
    <property type="entry name" value="Galactose mutarotase-like"/>
    <property type="match status" value="1"/>
</dbReference>
<dbReference type="PIRSF" id="PIRSF006281">
    <property type="entry name" value="MdoG"/>
    <property type="match status" value="1"/>
</dbReference>
<dbReference type="UniPathway" id="UPA00637"/>
<evidence type="ECO:0000256" key="2">
    <source>
        <dbReference type="ARBA" id="ARBA00005001"/>
    </source>
</evidence>
<dbReference type="STRING" id="1123237.Salmuc_04312"/>
<comment type="similarity">
    <text evidence="3">Belongs to the OpgD/OpgG family.</text>
</comment>
<dbReference type="OrthoDB" id="9777817at2"/>
<dbReference type="HOGENOM" id="CLU_023403_2_0_5"/>
<accession>S9RKS5</accession>
<dbReference type="PANTHER" id="PTHR30504:SF4">
    <property type="entry name" value="GLUCANS BIOSYNTHESIS PROTEIN G"/>
    <property type="match status" value="1"/>
</dbReference>
<dbReference type="Gene3D" id="2.60.40.10">
    <property type="entry name" value="Immunoglobulins"/>
    <property type="match status" value="1"/>
</dbReference>
<dbReference type="InterPro" id="IPR014438">
    <property type="entry name" value="Glucan_biosyn_MdoG/MdoD"/>
</dbReference>
<protein>
    <recommendedName>
        <fullName evidence="4">Glucans biosynthesis protein G</fullName>
    </recommendedName>
</protein>
<evidence type="ECO:0000313" key="7">
    <source>
        <dbReference type="EMBL" id="EPX78730.1"/>
    </source>
</evidence>
<evidence type="ECO:0000256" key="3">
    <source>
        <dbReference type="ARBA" id="ARBA00009284"/>
    </source>
</evidence>
<dbReference type="GO" id="GO:0030246">
    <property type="term" value="F:carbohydrate binding"/>
    <property type="evidence" value="ECO:0007669"/>
    <property type="project" value="InterPro"/>
</dbReference>
<comment type="caution">
    <text evidence="7">The sequence shown here is derived from an EMBL/GenBank/DDBJ whole genome shotgun (WGS) entry which is preliminary data.</text>
</comment>
<dbReference type="eggNOG" id="COG3131">
    <property type="taxonomic scope" value="Bacteria"/>
</dbReference>
<dbReference type="Pfam" id="PF04349">
    <property type="entry name" value="MdoG"/>
    <property type="match status" value="1"/>
</dbReference>
<dbReference type="EMBL" id="APVH01000038">
    <property type="protein sequence ID" value="EPX78730.1"/>
    <property type="molecule type" value="Genomic_DNA"/>
</dbReference>
<dbReference type="GO" id="GO:0030288">
    <property type="term" value="C:outer membrane-bounded periplasmic space"/>
    <property type="evidence" value="ECO:0007669"/>
    <property type="project" value="TreeGrafter"/>
</dbReference>
<evidence type="ECO:0000256" key="1">
    <source>
        <dbReference type="ARBA" id="ARBA00004418"/>
    </source>
</evidence>
<dbReference type="InterPro" id="IPR011013">
    <property type="entry name" value="Gal_mutarotase_sf_dom"/>
</dbReference>
<dbReference type="InterPro" id="IPR013783">
    <property type="entry name" value="Ig-like_fold"/>
</dbReference>
<dbReference type="AlphaFoldDB" id="S9RKS5"/>
<reference evidence="8" key="1">
    <citation type="journal article" date="2014" name="Stand. Genomic Sci.">
        <title>Genome sequence of the exopolysaccharide-producing Salipiger mucosus type strain (DSM 16094(T)), a moderately halophilic member of the Roseobacter clade.</title>
        <authorList>
            <person name="Riedel T."/>
            <person name="Spring S."/>
            <person name="Fiebig A."/>
            <person name="Petersen J."/>
            <person name="Kyrpides N.C."/>
            <person name="Goker M."/>
            <person name="Klenk H.P."/>
        </authorList>
    </citation>
    <scope>NUCLEOTIDE SEQUENCE [LARGE SCALE GENOMIC DNA]</scope>
    <source>
        <strain evidence="8">DSM 16094</strain>
    </source>
</reference>
<dbReference type="Proteomes" id="UP000015347">
    <property type="component" value="Unassembled WGS sequence"/>
</dbReference>
<evidence type="ECO:0000259" key="6">
    <source>
        <dbReference type="Pfam" id="PF04349"/>
    </source>
</evidence>
<name>S9RKS5_9RHOB</name>
<dbReference type="Gene3D" id="2.70.98.10">
    <property type="match status" value="1"/>
</dbReference>
<evidence type="ECO:0000313" key="8">
    <source>
        <dbReference type="Proteomes" id="UP000015347"/>
    </source>
</evidence>
<dbReference type="RefSeq" id="WP_020039132.1">
    <property type="nucleotide sequence ID" value="NZ_KE557279.1"/>
</dbReference>
<evidence type="ECO:0000256" key="4">
    <source>
        <dbReference type="ARBA" id="ARBA00015376"/>
    </source>
</evidence>
<comment type="subcellular location">
    <subcellularLocation>
        <location evidence="1">Periplasm</location>
    </subcellularLocation>
</comment>
<sequence>MARRDAEDTGPVQPAGLTRREALGAAAGAACLVAGVRPAAAQADDEGARFSFAMLTERMRELSKEPYAAPEQPELPLPELDYDAYRHIRFRNDHGPWNGPDAPFRLHAYHLGWLFPEPVTLNEVVDGVARPVSFTTSDFRYDGPLEGEVDADTDLPGIAGFRLNAPLNTPERFDEVVSFLGASYFRALGKDNVYGLSARGLAVNTATGGDEEFPRFSAFWVERPAPDAEHVVLYASLESPSVTGAYRFVVTPGETTRIDVTARLFFREAVQQLGVAPLTSMYLFSPKDGDRFHDYRARVHDSDHLILRSEGQAAARPLNNPSRLSNSYLAARGPEAFGLVQRSRGFDAYLDAGAHYERRPSLVVEPVGDWGRGSVRLIEIPTDIETNDNIVAFWVPEQAVEAGDALEFDYRLHWGMAPPGGRPKTARVLRTLAGKGGIAGVEGDNGRQKFVVDFEGGALAELASPSDVAPTVTANGGELAEAVLSRIDGSDVWRLVIEVAAEPGATVELRATLMDGSHRLSETWLYQWMAQ</sequence>
<proteinExistence type="inferred from homology"/>
<dbReference type="SUPFAM" id="SSF81296">
    <property type="entry name" value="E set domains"/>
    <property type="match status" value="1"/>
</dbReference>
<dbReference type="InterPro" id="IPR014718">
    <property type="entry name" value="GH-type_carb-bd"/>
</dbReference>
<organism evidence="7 8">
    <name type="scientific">Salipiger mucosus DSM 16094</name>
    <dbReference type="NCBI Taxonomy" id="1123237"/>
    <lineage>
        <taxon>Bacteria</taxon>
        <taxon>Pseudomonadati</taxon>
        <taxon>Pseudomonadota</taxon>
        <taxon>Alphaproteobacteria</taxon>
        <taxon>Rhodobacterales</taxon>
        <taxon>Roseobacteraceae</taxon>
        <taxon>Salipiger</taxon>
    </lineage>
</organism>
<dbReference type="InterPro" id="IPR006311">
    <property type="entry name" value="TAT_signal"/>
</dbReference>
<dbReference type="GO" id="GO:0051274">
    <property type="term" value="P:beta-glucan biosynthetic process"/>
    <property type="evidence" value="ECO:0007669"/>
    <property type="project" value="TreeGrafter"/>
</dbReference>
<gene>
    <name evidence="7" type="ORF">Salmuc_04312</name>
</gene>
<dbReference type="PANTHER" id="PTHR30504">
    <property type="entry name" value="GLUCANS BIOSYNTHESIS PROTEIN"/>
    <property type="match status" value="1"/>
</dbReference>
<keyword evidence="5" id="KW-0574">Periplasm</keyword>
<dbReference type="InterPro" id="IPR014756">
    <property type="entry name" value="Ig_E-set"/>
</dbReference>
<keyword evidence="8" id="KW-1185">Reference proteome</keyword>
<dbReference type="InterPro" id="IPR007444">
    <property type="entry name" value="Glucan_biosyn_MdoG_C"/>
</dbReference>